<evidence type="ECO:0000313" key="1">
    <source>
        <dbReference type="EMBL" id="GMM59101.1"/>
    </source>
</evidence>
<comment type="caution">
    <text evidence="1">The sequence shown here is derived from an EMBL/GenBank/DDBJ whole genome shotgun (WGS) entry which is preliminary data.</text>
</comment>
<accession>A0AAV5S5S4</accession>
<protein>
    <submittedName>
        <fullName evidence="1">Uncharacterized protein</fullName>
    </submittedName>
</protein>
<reference evidence="1 2" key="1">
    <citation type="journal article" date="2023" name="Elife">
        <title>Identification of key yeast species and microbe-microbe interactions impacting larval growth of Drosophila in the wild.</title>
        <authorList>
            <person name="Mure A."/>
            <person name="Sugiura Y."/>
            <person name="Maeda R."/>
            <person name="Honda K."/>
            <person name="Sakurai N."/>
            <person name="Takahashi Y."/>
            <person name="Watada M."/>
            <person name="Katoh T."/>
            <person name="Gotoh A."/>
            <person name="Gotoh Y."/>
            <person name="Taniguchi I."/>
            <person name="Nakamura K."/>
            <person name="Hayashi T."/>
            <person name="Katayama T."/>
            <person name="Uemura T."/>
            <person name="Hattori Y."/>
        </authorList>
    </citation>
    <scope>NUCLEOTIDE SEQUENCE [LARGE SCALE GENOMIC DNA]</scope>
    <source>
        <strain evidence="1 2">KH-74</strain>
    </source>
</reference>
<keyword evidence="2" id="KW-1185">Reference proteome</keyword>
<gene>
    <name evidence="1" type="ORF">DAKH74_057180</name>
</gene>
<sequence length="305" mass="34155">MTDTATYIDQSSSFLDNYNAYCEQHRHAPVVLDRQVLFGTPETIETHAAELRDANVRFFIGVDIPTAQMAQLYGSDAMAGLYGSRDDIVVTNFDSQFRDDLQVSDLQQLSAQVCADPALVAYLWNNSHLMRLMAKQLADSNDMSQCLHRYANAYRGANAYTLTHTERFQAFNDLLTLFHMTNPQGRVLVLAESQTAESMLALLISTLLKRDTQVRVQQAYQFVMSLLDTAPAQPVRTERIFLNAGLTGYVEAVKKFNAIHGRRRTTTTNYGAQSGHTNETKRSMRYVPAAAQLAPVETGKRARAD</sequence>
<organism evidence="1 2">
    <name type="scientific">Maudiozyma humilis</name>
    <name type="common">Sour dough yeast</name>
    <name type="synonym">Kazachstania humilis</name>
    <dbReference type="NCBI Taxonomy" id="51915"/>
    <lineage>
        <taxon>Eukaryota</taxon>
        <taxon>Fungi</taxon>
        <taxon>Dikarya</taxon>
        <taxon>Ascomycota</taxon>
        <taxon>Saccharomycotina</taxon>
        <taxon>Saccharomycetes</taxon>
        <taxon>Saccharomycetales</taxon>
        <taxon>Saccharomycetaceae</taxon>
        <taxon>Maudiozyma</taxon>
    </lineage>
</organism>
<dbReference type="AlphaFoldDB" id="A0AAV5S5S4"/>
<proteinExistence type="predicted"/>
<evidence type="ECO:0000313" key="2">
    <source>
        <dbReference type="Proteomes" id="UP001377567"/>
    </source>
</evidence>
<dbReference type="EMBL" id="BTGD01000025">
    <property type="protein sequence ID" value="GMM59101.1"/>
    <property type="molecule type" value="Genomic_DNA"/>
</dbReference>
<name>A0AAV5S5S4_MAUHU</name>
<dbReference type="Proteomes" id="UP001377567">
    <property type="component" value="Unassembled WGS sequence"/>
</dbReference>